<sequence length="158" mass="18262">LRFLNCWYNYHSDDELQAYLRPFLESDFPGEGLEHIGALYYNENGLRISAVMTTMGFNSIMFFWFTVIMTCTVLIIRFFKGLGTSWSEKTHQMQRQLFRTLLLQTLIPIVCVYLPCAGIINFPIFFPISVFPNFVSASVTLFPLVDAILTLFGVAQYR</sequence>
<feature type="non-terminal residue" evidence="2">
    <location>
        <position position="1"/>
    </location>
</feature>
<proteinExistence type="predicted"/>
<dbReference type="AlphaFoldDB" id="A0AAV5VPY7"/>
<evidence type="ECO:0000313" key="3">
    <source>
        <dbReference type="Proteomes" id="UP001432322"/>
    </source>
</evidence>
<keyword evidence="3" id="KW-1185">Reference proteome</keyword>
<keyword evidence="1" id="KW-0472">Membrane</keyword>
<organism evidence="2 3">
    <name type="scientific">Pristionchus fissidentatus</name>
    <dbReference type="NCBI Taxonomy" id="1538716"/>
    <lineage>
        <taxon>Eukaryota</taxon>
        <taxon>Metazoa</taxon>
        <taxon>Ecdysozoa</taxon>
        <taxon>Nematoda</taxon>
        <taxon>Chromadorea</taxon>
        <taxon>Rhabditida</taxon>
        <taxon>Rhabditina</taxon>
        <taxon>Diplogasteromorpha</taxon>
        <taxon>Diplogasteroidea</taxon>
        <taxon>Neodiplogasteridae</taxon>
        <taxon>Pristionchus</taxon>
    </lineage>
</organism>
<keyword evidence="1" id="KW-1133">Transmembrane helix</keyword>
<evidence type="ECO:0000313" key="2">
    <source>
        <dbReference type="EMBL" id="GMT21605.1"/>
    </source>
</evidence>
<feature type="non-terminal residue" evidence="2">
    <location>
        <position position="158"/>
    </location>
</feature>
<dbReference type="PANTHER" id="PTHR22943:SF248">
    <property type="entry name" value="SEVEN TM RECEPTOR"/>
    <property type="match status" value="1"/>
</dbReference>
<evidence type="ECO:0000256" key="1">
    <source>
        <dbReference type="SAM" id="Phobius"/>
    </source>
</evidence>
<dbReference type="EMBL" id="BTSY01000004">
    <property type="protein sequence ID" value="GMT21605.1"/>
    <property type="molecule type" value="Genomic_DNA"/>
</dbReference>
<comment type="caution">
    <text evidence="2">The sequence shown here is derived from an EMBL/GenBank/DDBJ whole genome shotgun (WGS) entry which is preliminary data.</text>
</comment>
<feature type="transmembrane region" description="Helical" evidence="1">
    <location>
        <begin position="100"/>
        <end position="128"/>
    </location>
</feature>
<feature type="transmembrane region" description="Helical" evidence="1">
    <location>
        <begin position="134"/>
        <end position="155"/>
    </location>
</feature>
<dbReference type="InterPro" id="IPR019428">
    <property type="entry name" value="7TM_GPCR_serpentine_rcpt_Str"/>
</dbReference>
<gene>
    <name evidence="2" type="ORF">PFISCL1PPCAC_12902</name>
</gene>
<keyword evidence="1" id="KW-0812">Transmembrane</keyword>
<name>A0AAV5VPY7_9BILA</name>
<accession>A0AAV5VPY7</accession>
<feature type="transmembrane region" description="Helical" evidence="1">
    <location>
        <begin position="61"/>
        <end position="79"/>
    </location>
</feature>
<dbReference type="Proteomes" id="UP001432322">
    <property type="component" value="Unassembled WGS sequence"/>
</dbReference>
<dbReference type="Pfam" id="PF10326">
    <property type="entry name" value="7TM_GPCR_Str"/>
    <property type="match status" value="1"/>
</dbReference>
<protein>
    <recommendedName>
        <fullName evidence="4">G protein-coupled receptor</fullName>
    </recommendedName>
</protein>
<dbReference type="SUPFAM" id="SSF81321">
    <property type="entry name" value="Family A G protein-coupled receptor-like"/>
    <property type="match status" value="1"/>
</dbReference>
<dbReference type="PANTHER" id="PTHR22943">
    <property type="entry name" value="7-TRANSMEMBRANE DOMAIN RECEPTOR C.ELEGANS"/>
    <property type="match status" value="1"/>
</dbReference>
<reference evidence="2" key="1">
    <citation type="submission" date="2023-10" db="EMBL/GenBank/DDBJ databases">
        <title>Genome assembly of Pristionchus species.</title>
        <authorList>
            <person name="Yoshida K."/>
            <person name="Sommer R.J."/>
        </authorList>
    </citation>
    <scope>NUCLEOTIDE SEQUENCE</scope>
    <source>
        <strain evidence="2">RS5133</strain>
    </source>
</reference>
<evidence type="ECO:0008006" key="4">
    <source>
        <dbReference type="Google" id="ProtNLM"/>
    </source>
</evidence>